<dbReference type="InterPro" id="IPR027477">
    <property type="entry name" value="Succ_DH/fumarate_Rdtase_cat_sf"/>
</dbReference>
<organism evidence="4 5">
    <name type="scientific">Stecheria intestinalis</name>
    <dbReference type="NCBI Taxonomy" id="2606630"/>
    <lineage>
        <taxon>Bacteria</taxon>
        <taxon>Bacillati</taxon>
        <taxon>Bacillota</taxon>
        <taxon>Erysipelotrichia</taxon>
        <taxon>Erysipelotrichales</taxon>
        <taxon>Erysipelotrichaceae</taxon>
        <taxon>Stecheria</taxon>
    </lineage>
</organism>
<keyword evidence="2" id="KW-0560">Oxidoreductase</keyword>
<evidence type="ECO:0000256" key="1">
    <source>
        <dbReference type="ARBA" id="ARBA00022630"/>
    </source>
</evidence>
<comment type="caution">
    <text evidence="4">The sequence shown here is derived from an EMBL/GenBank/DDBJ whole genome shotgun (WGS) entry which is preliminary data.</text>
</comment>
<name>A0A7X2NUE1_9FIRM</name>
<gene>
    <name evidence="4" type="ORF">FYJ51_10485</name>
</gene>
<dbReference type="InterPro" id="IPR036188">
    <property type="entry name" value="FAD/NAD-bd_sf"/>
</dbReference>
<dbReference type="GO" id="GO:0033765">
    <property type="term" value="F:steroid dehydrogenase activity, acting on the CH-CH group of donors"/>
    <property type="evidence" value="ECO:0007669"/>
    <property type="project" value="UniProtKB-ARBA"/>
</dbReference>
<accession>A0A7X2NUE1</accession>
<evidence type="ECO:0000256" key="2">
    <source>
        <dbReference type="ARBA" id="ARBA00023002"/>
    </source>
</evidence>
<dbReference type="EMBL" id="VUMN01000028">
    <property type="protein sequence ID" value="MSS59318.1"/>
    <property type="molecule type" value="Genomic_DNA"/>
</dbReference>
<proteinExistence type="predicted"/>
<dbReference type="Gene3D" id="3.50.50.60">
    <property type="entry name" value="FAD/NAD(P)-binding domain"/>
    <property type="match status" value="1"/>
</dbReference>
<sequence>MRKQILRKKTESENTSSEPLRDHCFFCIWNRAQRRIFAEITHVCLCQDLRTFSDKLETGPFIAVPRKLSVHHTMSGGQINTKAKVLDTDGNVIFDLFASGKATGGNAIADTVVNGRIAGEQTAGCSRN</sequence>
<keyword evidence="1" id="KW-0285">Flavoprotein</keyword>
<dbReference type="Proteomes" id="UP000461880">
    <property type="component" value="Unassembled WGS sequence"/>
</dbReference>
<dbReference type="Pfam" id="PF00890">
    <property type="entry name" value="FAD_binding_2"/>
    <property type="match status" value="1"/>
</dbReference>
<evidence type="ECO:0000313" key="5">
    <source>
        <dbReference type="Proteomes" id="UP000461880"/>
    </source>
</evidence>
<dbReference type="AlphaFoldDB" id="A0A7X2NUE1"/>
<reference evidence="4 5" key="1">
    <citation type="submission" date="2019-08" db="EMBL/GenBank/DDBJ databases">
        <title>In-depth cultivation of the pig gut microbiome towards novel bacterial diversity and tailored functional studies.</title>
        <authorList>
            <person name="Wylensek D."/>
            <person name="Hitch T.C.A."/>
            <person name="Clavel T."/>
        </authorList>
    </citation>
    <scope>NUCLEOTIDE SEQUENCE [LARGE SCALE GENOMIC DNA]</scope>
    <source>
        <strain evidence="4 5">Oil+RF-744-GAM-WT-6</strain>
    </source>
</reference>
<evidence type="ECO:0000259" key="3">
    <source>
        <dbReference type="Pfam" id="PF00890"/>
    </source>
</evidence>
<evidence type="ECO:0000313" key="4">
    <source>
        <dbReference type="EMBL" id="MSS59318.1"/>
    </source>
</evidence>
<dbReference type="InterPro" id="IPR003953">
    <property type="entry name" value="FAD-dep_OxRdtase_2_FAD-bd"/>
</dbReference>
<keyword evidence="5" id="KW-1185">Reference proteome</keyword>
<protein>
    <submittedName>
        <fullName evidence="4">FAD-binding protein</fullName>
    </submittedName>
</protein>
<feature type="domain" description="FAD-dependent oxidoreductase 2 FAD-binding" evidence="3">
    <location>
        <begin position="57"/>
        <end position="105"/>
    </location>
</feature>
<dbReference type="Gene3D" id="3.90.700.10">
    <property type="entry name" value="Succinate dehydrogenase/fumarate reductase flavoprotein, catalytic domain"/>
    <property type="match status" value="1"/>
</dbReference>